<dbReference type="Proteomes" id="UP000016935">
    <property type="component" value="Unassembled WGS sequence"/>
</dbReference>
<feature type="non-terminal residue" evidence="1">
    <location>
        <position position="1"/>
    </location>
</feature>
<gene>
    <name evidence="1" type="ORF">SETTUDRAFT_83491</name>
</gene>
<keyword evidence="2" id="KW-1185">Reference proteome</keyword>
<dbReference type="EMBL" id="KB908537">
    <property type="protein sequence ID" value="EOA88450.1"/>
    <property type="molecule type" value="Genomic_DNA"/>
</dbReference>
<sequence length="501" mass="54843">TFHGPWSKSLSAFKKSVESMPSQYKPAFDSASKATLDKICNPEVLHVWESDSDIDSLLQLTSVIAKLCDLGVRQNKGANASDGSMLIIAEESGSRNNFSRICMLVEYLTGAEAKRHLDGTVAVYSKIVVVRGWDNSVLSGQKEALDKTAKRINTALERVLKMGGFHGDSKKVVWHHNAVIPFLLHWINTTTPALRAALSAITVTGSLDFTAGIAPSAAGRANKLAHLERLEQYAKKLDVPVVFVDSASQLISFAYLGTYMYYHAYYINTLLPPALSRPHLHKAQDELLAFAFRLRAASDHQYGGAAVKMVQRHLDARIAKPWARLCITNETYDKQACRAAAKDNAIHHAVQLADHPFALLSHKPSPSPSKTNNTIPAFARLALGPASASPHTTYTAAPITFSFRTSQLRPASPATLHLLIPQPGVDTDKITSHIQGLMMAVLERVRQEKGNPVLAEPESNMWRAVVTACTWALEAKLPAEVQAKVRFVRDKLKGGTWGFAV</sequence>
<name>R0IUH4_EXST2</name>
<protein>
    <submittedName>
        <fullName evidence="1">Uncharacterized protein</fullName>
    </submittedName>
</protein>
<reference evidence="1 2" key="1">
    <citation type="journal article" date="2012" name="PLoS Pathog.">
        <title>Diverse lifestyles and strategies of plant pathogenesis encoded in the genomes of eighteen Dothideomycetes fungi.</title>
        <authorList>
            <person name="Ohm R.A."/>
            <person name="Feau N."/>
            <person name="Henrissat B."/>
            <person name="Schoch C.L."/>
            <person name="Horwitz B.A."/>
            <person name="Barry K.W."/>
            <person name="Condon B.J."/>
            <person name="Copeland A.C."/>
            <person name="Dhillon B."/>
            <person name="Glaser F."/>
            <person name="Hesse C.N."/>
            <person name="Kosti I."/>
            <person name="LaButti K."/>
            <person name="Lindquist E.A."/>
            <person name="Lucas S."/>
            <person name="Salamov A.A."/>
            <person name="Bradshaw R.E."/>
            <person name="Ciuffetti L."/>
            <person name="Hamelin R.C."/>
            <person name="Kema G.H.J."/>
            <person name="Lawrence C."/>
            <person name="Scott J.A."/>
            <person name="Spatafora J.W."/>
            <person name="Turgeon B.G."/>
            <person name="de Wit P.J.G.M."/>
            <person name="Zhong S."/>
            <person name="Goodwin S.B."/>
            <person name="Grigoriev I.V."/>
        </authorList>
    </citation>
    <scope>NUCLEOTIDE SEQUENCE [LARGE SCALE GENOMIC DNA]</scope>
    <source>
        <strain evidence="2">28A</strain>
    </source>
</reference>
<reference evidence="1 2" key="2">
    <citation type="journal article" date="2013" name="PLoS Genet.">
        <title>Comparative genome structure, secondary metabolite, and effector coding capacity across Cochliobolus pathogens.</title>
        <authorList>
            <person name="Condon B.J."/>
            <person name="Leng Y."/>
            <person name="Wu D."/>
            <person name="Bushley K.E."/>
            <person name="Ohm R.A."/>
            <person name="Otillar R."/>
            <person name="Martin J."/>
            <person name="Schackwitz W."/>
            <person name="Grimwood J."/>
            <person name="MohdZainudin N."/>
            <person name="Xue C."/>
            <person name="Wang R."/>
            <person name="Manning V.A."/>
            <person name="Dhillon B."/>
            <person name="Tu Z.J."/>
            <person name="Steffenson B.J."/>
            <person name="Salamov A."/>
            <person name="Sun H."/>
            <person name="Lowry S."/>
            <person name="LaButti K."/>
            <person name="Han J."/>
            <person name="Copeland A."/>
            <person name="Lindquist E."/>
            <person name="Barry K."/>
            <person name="Schmutz J."/>
            <person name="Baker S.E."/>
            <person name="Ciuffetti L.M."/>
            <person name="Grigoriev I.V."/>
            <person name="Zhong S."/>
            <person name="Turgeon B.G."/>
        </authorList>
    </citation>
    <scope>NUCLEOTIDE SEQUENCE [LARGE SCALE GENOMIC DNA]</scope>
    <source>
        <strain evidence="2">28A</strain>
    </source>
</reference>
<dbReference type="HOGENOM" id="CLU_021857_0_0_1"/>
<dbReference type="RefSeq" id="XP_008023791.1">
    <property type="nucleotide sequence ID" value="XM_008025600.1"/>
</dbReference>
<organism evidence="1 2">
    <name type="scientific">Exserohilum turcicum (strain 28A)</name>
    <name type="common">Northern leaf blight fungus</name>
    <name type="synonym">Setosphaeria turcica</name>
    <dbReference type="NCBI Taxonomy" id="671987"/>
    <lineage>
        <taxon>Eukaryota</taxon>
        <taxon>Fungi</taxon>
        <taxon>Dikarya</taxon>
        <taxon>Ascomycota</taxon>
        <taxon>Pezizomycotina</taxon>
        <taxon>Dothideomycetes</taxon>
        <taxon>Pleosporomycetidae</taxon>
        <taxon>Pleosporales</taxon>
        <taxon>Pleosporineae</taxon>
        <taxon>Pleosporaceae</taxon>
        <taxon>Exserohilum</taxon>
    </lineage>
</organism>
<dbReference type="GeneID" id="19405462"/>
<dbReference type="STRING" id="671987.R0IUH4"/>
<dbReference type="OrthoDB" id="3796651at2759"/>
<feature type="non-terminal residue" evidence="1">
    <location>
        <position position="501"/>
    </location>
</feature>
<accession>R0IUH4</accession>
<dbReference type="AlphaFoldDB" id="R0IUH4"/>
<proteinExistence type="predicted"/>
<dbReference type="eggNOG" id="ENOG502R6ZQ">
    <property type="taxonomic scope" value="Eukaryota"/>
</dbReference>
<evidence type="ECO:0000313" key="1">
    <source>
        <dbReference type="EMBL" id="EOA88450.1"/>
    </source>
</evidence>
<evidence type="ECO:0000313" key="2">
    <source>
        <dbReference type="Proteomes" id="UP000016935"/>
    </source>
</evidence>